<accession>G5BN18</accession>
<evidence type="ECO:0000259" key="5">
    <source>
        <dbReference type="PROSITE" id="PS51716"/>
    </source>
</evidence>
<reference evidence="6 7" key="1">
    <citation type="journal article" date="2011" name="Nature">
        <title>Genome sequencing reveals insights into physiology and longevity of the naked mole rat.</title>
        <authorList>
            <person name="Kim E.B."/>
            <person name="Fang X."/>
            <person name="Fushan A.A."/>
            <person name="Huang Z."/>
            <person name="Lobanov A.V."/>
            <person name="Han L."/>
            <person name="Marino S.M."/>
            <person name="Sun X."/>
            <person name="Turanov A.A."/>
            <person name="Yang P."/>
            <person name="Yim S.H."/>
            <person name="Zhao X."/>
            <person name="Kasaikina M.V."/>
            <person name="Stoletzki N."/>
            <person name="Peng C."/>
            <person name="Polak P."/>
            <person name="Xiong Z."/>
            <person name="Kiezun A."/>
            <person name="Zhu Y."/>
            <person name="Chen Y."/>
            <person name="Kryukov G.V."/>
            <person name="Zhang Q."/>
            <person name="Peshkin L."/>
            <person name="Yang L."/>
            <person name="Bronson R.T."/>
            <person name="Buffenstein R."/>
            <person name="Wang B."/>
            <person name="Han C."/>
            <person name="Li Q."/>
            <person name="Chen L."/>
            <person name="Zhao W."/>
            <person name="Sunyaev S.R."/>
            <person name="Park T.J."/>
            <person name="Zhang G."/>
            <person name="Wang J."/>
            <person name="Gladyshev V.N."/>
        </authorList>
    </citation>
    <scope>NUCLEOTIDE SEQUENCE [LARGE SCALE GENOMIC DNA]</scope>
</reference>
<dbReference type="SUPFAM" id="SSF52540">
    <property type="entry name" value="P-loop containing nucleoside triphosphate hydrolases"/>
    <property type="match status" value="1"/>
</dbReference>
<evidence type="ECO:0000256" key="3">
    <source>
        <dbReference type="ARBA" id="ARBA00022801"/>
    </source>
</evidence>
<dbReference type="Gene3D" id="3.40.50.300">
    <property type="entry name" value="P-loop containing nucleotide triphosphate hydrolases"/>
    <property type="match status" value="2"/>
</dbReference>
<feature type="non-terminal residue" evidence="6">
    <location>
        <position position="1"/>
    </location>
</feature>
<organism evidence="6 7">
    <name type="scientific">Heterocephalus glaber</name>
    <name type="common">Naked mole rat</name>
    <dbReference type="NCBI Taxonomy" id="10181"/>
    <lineage>
        <taxon>Eukaryota</taxon>
        <taxon>Metazoa</taxon>
        <taxon>Chordata</taxon>
        <taxon>Craniata</taxon>
        <taxon>Vertebrata</taxon>
        <taxon>Euteleostomi</taxon>
        <taxon>Mammalia</taxon>
        <taxon>Eutheria</taxon>
        <taxon>Euarchontoglires</taxon>
        <taxon>Glires</taxon>
        <taxon>Rodentia</taxon>
        <taxon>Hystricomorpha</taxon>
        <taxon>Bathyergidae</taxon>
        <taxon>Heterocephalus</taxon>
    </lineage>
</organism>
<dbReference type="Pfam" id="PF05049">
    <property type="entry name" value="IIGP"/>
    <property type="match status" value="2"/>
</dbReference>
<dbReference type="InterPro" id="IPR030385">
    <property type="entry name" value="G_IRG_dom"/>
</dbReference>
<evidence type="ECO:0000256" key="4">
    <source>
        <dbReference type="ARBA" id="ARBA00023134"/>
    </source>
</evidence>
<keyword evidence="3" id="KW-0378">Hydrolase</keyword>
<dbReference type="GO" id="GO:0005525">
    <property type="term" value="F:GTP binding"/>
    <property type="evidence" value="ECO:0007669"/>
    <property type="project" value="UniProtKB-KW"/>
</dbReference>
<dbReference type="InParanoid" id="G5BN18"/>
<dbReference type="AlphaFoldDB" id="G5BN18"/>
<evidence type="ECO:0000313" key="6">
    <source>
        <dbReference type="EMBL" id="EHB10679.1"/>
    </source>
</evidence>
<dbReference type="FunCoup" id="G5BN18">
    <property type="interactions" value="213"/>
</dbReference>
<evidence type="ECO:0000256" key="1">
    <source>
        <dbReference type="ARBA" id="ARBA00005429"/>
    </source>
</evidence>
<keyword evidence="2" id="KW-0547">Nucleotide-binding</keyword>
<dbReference type="STRING" id="10181.G5BN18"/>
<dbReference type="GO" id="GO:0005789">
    <property type="term" value="C:endoplasmic reticulum membrane"/>
    <property type="evidence" value="ECO:0007669"/>
    <property type="project" value="TreeGrafter"/>
</dbReference>
<evidence type="ECO:0000256" key="2">
    <source>
        <dbReference type="ARBA" id="ARBA00022741"/>
    </source>
</evidence>
<keyword evidence="4" id="KW-0342">GTP-binding</keyword>
<dbReference type="GO" id="GO:0035458">
    <property type="term" value="P:cellular response to interferon-beta"/>
    <property type="evidence" value="ECO:0007669"/>
    <property type="project" value="TreeGrafter"/>
</dbReference>
<dbReference type="InterPro" id="IPR051515">
    <property type="entry name" value="IRG"/>
</dbReference>
<name>G5BN18_HETGA</name>
<dbReference type="PANTHER" id="PTHR32341:SF13">
    <property type="entry name" value="GTP-BINDING PROTEIN"/>
    <property type="match status" value="1"/>
</dbReference>
<dbReference type="PROSITE" id="PS51716">
    <property type="entry name" value="G_IRG"/>
    <property type="match status" value="1"/>
</dbReference>
<dbReference type="GO" id="GO:0045087">
    <property type="term" value="P:innate immune response"/>
    <property type="evidence" value="ECO:0007669"/>
    <property type="project" value="TreeGrafter"/>
</dbReference>
<dbReference type="EMBL" id="JH171113">
    <property type="protein sequence ID" value="EHB10679.1"/>
    <property type="molecule type" value="Genomic_DNA"/>
</dbReference>
<dbReference type="InterPro" id="IPR007743">
    <property type="entry name" value="Immunity-related_GTPase-like"/>
</dbReference>
<sequence length="347" mass="38761">IQAAFKEGNLQAVVDLIQEILGAAENAVLELAVIGESGTGKSSFINALRGLGHGEEGAADVGVVETTMKKTPYQHPKYPNVTFWDLPGTGTARFAPDTYLETKIKELGKKFYFVRTKVDSDLDNEQEAKPQFFKRERVLQHIQDYCLANLSDIRLPDARVFLVSNFDLCDFDFPLLETTLLAELPAHKRQAFALMLPTLSDASVELKRGFLREKIWLDTVKSSALAFIPFVPIIRGFDLPEQEACLKLYRSYFGLDDESIEEIAEKLGTSVQDIKGYTKCLDFWPLVKDDSIVAKATHCVETFCSVNGGLASVACQFLKNYFLRLKFLDTVADDAKLLLRKIISAQA</sequence>
<gene>
    <name evidence="6" type="ORF">GW7_17084</name>
</gene>
<evidence type="ECO:0000313" key="7">
    <source>
        <dbReference type="Proteomes" id="UP000006813"/>
    </source>
</evidence>
<dbReference type="PANTHER" id="PTHR32341">
    <property type="entry name" value="INTERFERON-INDUCIBLE GTPASE"/>
    <property type="match status" value="1"/>
</dbReference>
<protein>
    <submittedName>
        <fullName evidence="6">Interferon-inducible GTPase 1</fullName>
    </submittedName>
</protein>
<proteinExistence type="inferred from homology"/>
<feature type="domain" description="IRG-type G" evidence="5">
    <location>
        <begin position="27"/>
        <end position="183"/>
    </location>
</feature>
<comment type="similarity">
    <text evidence="1">Belongs to the TRAFAC class dynamin-like GTPase superfamily. IRG family.</text>
</comment>
<dbReference type="GO" id="GO:0003924">
    <property type="term" value="F:GTPase activity"/>
    <property type="evidence" value="ECO:0007669"/>
    <property type="project" value="TreeGrafter"/>
</dbReference>
<dbReference type="Proteomes" id="UP000006813">
    <property type="component" value="Unassembled WGS sequence"/>
</dbReference>
<dbReference type="GO" id="GO:0000045">
    <property type="term" value="P:autophagosome assembly"/>
    <property type="evidence" value="ECO:0007669"/>
    <property type="project" value="TreeGrafter"/>
</dbReference>
<dbReference type="InterPro" id="IPR027417">
    <property type="entry name" value="P-loop_NTPase"/>
</dbReference>